<accession>A0A3P8UN88</accession>
<sequence>MDPIRRADSARRSLFGPVDHDQLRRDLKQRMMEMMEEDRRRWNFDFHTDTPLPGRFEWEEIPTDCAAHLYQAQLRDAGSLSRTEDDDSDHDGAGDRLSHRDGSTGTDQENCPSISNTHKCPAEVTPVRRKRSHSKAAAKPKSDPRITDFFAKRRKTSETKSILTHTNESASCRTIR</sequence>
<feature type="region of interest" description="Disordered" evidence="6">
    <location>
        <begin position="77"/>
        <end position="176"/>
    </location>
</feature>
<keyword evidence="4" id="KW-0539">Nucleus</keyword>
<evidence type="ECO:0000259" key="7">
    <source>
        <dbReference type="Pfam" id="PF02234"/>
    </source>
</evidence>
<dbReference type="Gene3D" id="4.10.365.10">
    <property type="entry name" value="p27"/>
    <property type="match status" value="1"/>
</dbReference>
<evidence type="ECO:0000256" key="6">
    <source>
        <dbReference type="SAM" id="MobiDB-lite"/>
    </source>
</evidence>
<proteinExistence type="inferred from homology"/>
<dbReference type="STRING" id="244447.ENSCSEP00000004678"/>
<dbReference type="GeneID" id="103378807"/>
<dbReference type="GO" id="GO:0005634">
    <property type="term" value="C:nucleus"/>
    <property type="evidence" value="ECO:0007669"/>
    <property type="project" value="UniProtKB-SubCell"/>
</dbReference>
<dbReference type="Pfam" id="PF02234">
    <property type="entry name" value="CDI"/>
    <property type="match status" value="1"/>
</dbReference>
<dbReference type="GeneTree" id="ENSGT00940000167611"/>
<feature type="compositionally biased region" description="Polar residues" evidence="6">
    <location>
        <begin position="159"/>
        <end position="176"/>
    </location>
</feature>
<dbReference type="Proteomes" id="UP000265120">
    <property type="component" value="Chromosome 5"/>
</dbReference>
<organism evidence="8 9">
    <name type="scientific">Cynoglossus semilaevis</name>
    <name type="common">Tongue sole</name>
    <dbReference type="NCBI Taxonomy" id="244447"/>
    <lineage>
        <taxon>Eukaryota</taxon>
        <taxon>Metazoa</taxon>
        <taxon>Chordata</taxon>
        <taxon>Craniata</taxon>
        <taxon>Vertebrata</taxon>
        <taxon>Euteleostomi</taxon>
        <taxon>Actinopterygii</taxon>
        <taxon>Neopterygii</taxon>
        <taxon>Teleostei</taxon>
        <taxon>Neoteleostei</taxon>
        <taxon>Acanthomorphata</taxon>
        <taxon>Carangaria</taxon>
        <taxon>Pleuronectiformes</taxon>
        <taxon>Pleuronectoidei</taxon>
        <taxon>Cynoglossidae</taxon>
        <taxon>Cynoglossinae</taxon>
        <taxon>Cynoglossus</taxon>
    </lineage>
</organism>
<comment type="subcellular location">
    <subcellularLocation>
        <location evidence="1">Nucleus</location>
    </subcellularLocation>
</comment>
<dbReference type="KEGG" id="csem:103378807"/>
<protein>
    <submittedName>
        <fullName evidence="8">Cyclin-dependent kinase inhibitor 1B-like</fullName>
    </submittedName>
</protein>
<dbReference type="OMA" id="FECETPL"/>
<evidence type="ECO:0000256" key="3">
    <source>
        <dbReference type="ARBA" id="ARBA00023013"/>
    </source>
</evidence>
<feature type="compositionally biased region" description="Basic residues" evidence="6">
    <location>
        <begin position="127"/>
        <end position="138"/>
    </location>
</feature>
<feature type="compositionally biased region" description="Basic and acidic residues" evidence="6">
    <location>
        <begin position="90"/>
        <end position="102"/>
    </location>
</feature>
<evidence type="ECO:0000256" key="1">
    <source>
        <dbReference type="ARBA" id="ARBA00004123"/>
    </source>
</evidence>
<keyword evidence="9" id="KW-1185">Reference proteome</keyword>
<keyword evidence="3" id="KW-0649">Protein kinase inhibitor</keyword>
<reference evidence="8" key="2">
    <citation type="submission" date="2025-08" db="UniProtKB">
        <authorList>
            <consortium name="Ensembl"/>
        </authorList>
    </citation>
    <scope>IDENTIFICATION</scope>
</reference>
<dbReference type="OrthoDB" id="6373236at2759"/>
<evidence type="ECO:0000256" key="4">
    <source>
        <dbReference type="ARBA" id="ARBA00023242"/>
    </source>
</evidence>
<dbReference type="PANTHER" id="PTHR10265">
    <property type="entry name" value="CYCLIN-DEPENDENT KINASE INHIBITOR 1"/>
    <property type="match status" value="1"/>
</dbReference>
<evidence type="ECO:0000313" key="8">
    <source>
        <dbReference type="Ensembl" id="ENSCSEP00000004678.1"/>
    </source>
</evidence>
<dbReference type="GO" id="GO:0004861">
    <property type="term" value="F:cyclin-dependent protein serine/threonine kinase inhibitor activity"/>
    <property type="evidence" value="ECO:0007669"/>
    <property type="project" value="InterPro"/>
</dbReference>
<reference evidence="8" key="3">
    <citation type="submission" date="2025-09" db="UniProtKB">
        <authorList>
            <consortium name="Ensembl"/>
        </authorList>
    </citation>
    <scope>IDENTIFICATION</scope>
</reference>
<dbReference type="AlphaFoldDB" id="A0A3P8UN88"/>
<dbReference type="InterPro" id="IPR003175">
    <property type="entry name" value="CDI_dom"/>
</dbReference>
<keyword evidence="5" id="KW-0131">Cell cycle</keyword>
<dbReference type="RefSeq" id="XP_008308371.1">
    <property type="nucleotide sequence ID" value="XM_008310149.3"/>
</dbReference>
<name>A0A3P8UN88_CYNSE</name>
<reference evidence="8 9" key="1">
    <citation type="journal article" date="2014" name="Nat. Genet.">
        <title>Whole-genome sequence of a flatfish provides insights into ZW sex chromosome evolution and adaptation to a benthic lifestyle.</title>
        <authorList>
            <person name="Chen S."/>
            <person name="Zhang G."/>
            <person name="Shao C."/>
            <person name="Huang Q."/>
            <person name="Liu G."/>
            <person name="Zhang P."/>
            <person name="Song W."/>
            <person name="An N."/>
            <person name="Chalopin D."/>
            <person name="Volff J.N."/>
            <person name="Hong Y."/>
            <person name="Li Q."/>
            <person name="Sha Z."/>
            <person name="Zhou H."/>
            <person name="Xie M."/>
            <person name="Yu Q."/>
            <person name="Liu Y."/>
            <person name="Xiang H."/>
            <person name="Wang N."/>
            <person name="Wu K."/>
            <person name="Yang C."/>
            <person name="Zhou Q."/>
            <person name="Liao X."/>
            <person name="Yang L."/>
            <person name="Hu Q."/>
            <person name="Zhang J."/>
            <person name="Meng L."/>
            <person name="Jin L."/>
            <person name="Tian Y."/>
            <person name="Lian J."/>
            <person name="Yang J."/>
            <person name="Miao G."/>
            <person name="Liu S."/>
            <person name="Liang Z."/>
            <person name="Yan F."/>
            <person name="Li Y."/>
            <person name="Sun B."/>
            <person name="Zhang H."/>
            <person name="Zhang J."/>
            <person name="Zhu Y."/>
            <person name="Du M."/>
            <person name="Zhao Y."/>
            <person name="Schartl M."/>
            <person name="Tang Q."/>
            <person name="Wang J."/>
        </authorList>
    </citation>
    <scope>NUCLEOTIDE SEQUENCE</scope>
</reference>
<dbReference type="InterPro" id="IPR044898">
    <property type="entry name" value="CDI_dom_sf"/>
</dbReference>
<evidence type="ECO:0000256" key="5">
    <source>
        <dbReference type="ARBA" id="ARBA00023306"/>
    </source>
</evidence>
<dbReference type="PANTHER" id="PTHR10265:SF45">
    <property type="entry name" value="DACAPO"/>
    <property type="match status" value="1"/>
</dbReference>
<dbReference type="Ensembl" id="ENSCSET00000004735.1">
    <property type="protein sequence ID" value="ENSCSEP00000004678.1"/>
    <property type="gene ID" value="ENSCSEG00000003033.1"/>
</dbReference>
<feature type="domain" description="Cyclin-dependent kinase inhibitor" evidence="7">
    <location>
        <begin position="13"/>
        <end position="60"/>
    </location>
</feature>
<evidence type="ECO:0000256" key="2">
    <source>
        <dbReference type="ARBA" id="ARBA00006726"/>
    </source>
</evidence>
<dbReference type="GO" id="GO:0051726">
    <property type="term" value="P:regulation of cell cycle"/>
    <property type="evidence" value="ECO:0007669"/>
    <property type="project" value="InterPro"/>
</dbReference>
<comment type="similarity">
    <text evidence="2">Belongs to the CDI family.</text>
</comment>
<evidence type="ECO:0000313" key="9">
    <source>
        <dbReference type="Proteomes" id="UP000265120"/>
    </source>
</evidence>
<dbReference type="InParanoid" id="A0A3P8UN88"/>
<feature type="compositionally biased region" description="Polar residues" evidence="6">
    <location>
        <begin position="103"/>
        <end position="118"/>
    </location>
</feature>